<evidence type="ECO:0000259" key="3">
    <source>
        <dbReference type="PROSITE" id="PS50222"/>
    </source>
</evidence>
<keyword evidence="2" id="KW-0106">Calcium</keyword>
<dbReference type="AlphaFoldDB" id="A0A9P0HBQ5"/>
<dbReference type="GO" id="GO:0005509">
    <property type="term" value="F:calcium ion binding"/>
    <property type="evidence" value="ECO:0007669"/>
    <property type="project" value="InterPro"/>
</dbReference>
<dbReference type="PROSITE" id="PS50222">
    <property type="entry name" value="EF_HAND_2"/>
    <property type="match status" value="2"/>
</dbReference>
<keyword evidence="1" id="KW-0677">Repeat</keyword>
<dbReference type="SMART" id="SM00054">
    <property type="entry name" value="EFh"/>
    <property type="match status" value="2"/>
</dbReference>
<evidence type="ECO:0000256" key="2">
    <source>
        <dbReference type="ARBA" id="ARBA00022837"/>
    </source>
</evidence>
<sequence length="97" mass="11145">MVYIGYISLPDLGRIIQIKMKDKSSKIELERAFQLMDKEEKGFISIDDLRRVAKDIGEVISEEEMQEMIDEADSSNTGHVSKEDFLNFMNKVQDNGV</sequence>
<dbReference type="InterPro" id="IPR011992">
    <property type="entry name" value="EF-hand-dom_pair"/>
</dbReference>
<proteinExistence type="predicted"/>
<dbReference type="PROSITE" id="PS00018">
    <property type="entry name" value="EF_HAND_1"/>
    <property type="match status" value="1"/>
</dbReference>
<feature type="domain" description="EF-hand" evidence="3">
    <location>
        <begin position="60"/>
        <end position="95"/>
    </location>
</feature>
<evidence type="ECO:0000313" key="5">
    <source>
        <dbReference type="Proteomes" id="UP001152798"/>
    </source>
</evidence>
<dbReference type="Gene3D" id="1.10.238.10">
    <property type="entry name" value="EF-hand"/>
    <property type="match status" value="1"/>
</dbReference>
<accession>A0A9P0HBQ5</accession>
<dbReference type="PANTHER" id="PTHR23050">
    <property type="entry name" value="CALCIUM BINDING PROTEIN"/>
    <property type="match status" value="1"/>
</dbReference>
<dbReference type="Pfam" id="PF13499">
    <property type="entry name" value="EF-hand_7"/>
    <property type="match status" value="1"/>
</dbReference>
<gene>
    <name evidence="4" type="ORF">NEZAVI_LOCUS8812</name>
</gene>
<dbReference type="CDD" id="cd00051">
    <property type="entry name" value="EFh"/>
    <property type="match status" value="1"/>
</dbReference>
<keyword evidence="5" id="KW-1185">Reference proteome</keyword>
<dbReference type="EMBL" id="OV725080">
    <property type="protein sequence ID" value="CAH1399343.1"/>
    <property type="molecule type" value="Genomic_DNA"/>
</dbReference>
<dbReference type="FunFam" id="1.10.238.10:FF:000001">
    <property type="entry name" value="Calmodulin 1"/>
    <property type="match status" value="1"/>
</dbReference>
<dbReference type="OrthoDB" id="343296at2759"/>
<dbReference type="SUPFAM" id="SSF47473">
    <property type="entry name" value="EF-hand"/>
    <property type="match status" value="1"/>
</dbReference>
<name>A0A9P0HBQ5_NEZVI</name>
<organism evidence="4 5">
    <name type="scientific">Nezara viridula</name>
    <name type="common">Southern green stink bug</name>
    <name type="synonym">Cimex viridulus</name>
    <dbReference type="NCBI Taxonomy" id="85310"/>
    <lineage>
        <taxon>Eukaryota</taxon>
        <taxon>Metazoa</taxon>
        <taxon>Ecdysozoa</taxon>
        <taxon>Arthropoda</taxon>
        <taxon>Hexapoda</taxon>
        <taxon>Insecta</taxon>
        <taxon>Pterygota</taxon>
        <taxon>Neoptera</taxon>
        <taxon>Paraneoptera</taxon>
        <taxon>Hemiptera</taxon>
        <taxon>Heteroptera</taxon>
        <taxon>Panheteroptera</taxon>
        <taxon>Pentatomomorpha</taxon>
        <taxon>Pentatomoidea</taxon>
        <taxon>Pentatomidae</taxon>
        <taxon>Pentatominae</taxon>
        <taxon>Nezara</taxon>
    </lineage>
</organism>
<dbReference type="InterPro" id="IPR018247">
    <property type="entry name" value="EF_Hand_1_Ca_BS"/>
</dbReference>
<reference evidence="4" key="1">
    <citation type="submission" date="2022-01" db="EMBL/GenBank/DDBJ databases">
        <authorList>
            <person name="King R."/>
        </authorList>
    </citation>
    <scope>NUCLEOTIDE SEQUENCE</scope>
</reference>
<protein>
    <recommendedName>
        <fullName evidence="3">EF-hand domain-containing protein</fullName>
    </recommendedName>
</protein>
<feature type="domain" description="EF-hand" evidence="3">
    <location>
        <begin position="24"/>
        <end position="59"/>
    </location>
</feature>
<dbReference type="InterPro" id="IPR050145">
    <property type="entry name" value="Centrin_CML-like"/>
</dbReference>
<evidence type="ECO:0000256" key="1">
    <source>
        <dbReference type="ARBA" id="ARBA00022737"/>
    </source>
</evidence>
<dbReference type="InterPro" id="IPR002048">
    <property type="entry name" value="EF_hand_dom"/>
</dbReference>
<evidence type="ECO:0000313" key="4">
    <source>
        <dbReference type="EMBL" id="CAH1399343.1"/>
    </source>
</evidence>
<dbReference type="Proteomes" id="UP001152798">
    <property type="component" value="Chromosome 4"/>
</dbReference>